<evidence type="ECO:0000313" key="2">
    <source>
        <dbReference type="EMBL" id="MFD2890943.1"/>
    </source>
</evidence>
<dbReference type="SUPFAM" id="SSF46626">
    <property type="entry name" value="Cytochrome c"/>
    <property type="match status" value="1"/>
</dbReference>
<evidence type="ECO:0000259" key="1">
    <source>
        <dbReference type="Pfam" id="PF11845"/>
    </source>
</evidence>
<dbReference type="InterPro" id="IPR036909">
    <property type="entry name" value="Cyt_c-like_dom_sf"/>
</dbReference>
<keyword evidence="3" id="KW-1185">Reference proteome</keyword>
<comment type="caution">
    <text evidence="2">The sequence shown here is derived from an EMBL/GenBank/DDBJ whole genome shotgun (WGS) entry which is preliminary data.</text>
</comment>
<dbReference type="InterPro" id="IPR021796">
    <property type="entry name" value="Tll0287-like_dom"/>
</dbReference>
<sequence>MNRILIVLVSFAFFISCNKKQNEDSHYQEVFSISYKPDEAKVLMEKHCYLCHSPNANEIDGRIAPPMVAIKAHYIDREGYTKEEFINAVSVFVESPTAEQALMHGAVAKFGVMPNQVFPDSVVIKIAAFMYDYKIEEPTWFKNHWESKGSNNWQQSGEDFMPEISNKSFADIGLEYALETKKVLGKNLMGAIQKEGTEKALAFCNLQAILLTDSMSLHFNANIKRVSDKNRNPNNKANHEELGYIEQFKKELVAKREPVPVVVETDDQVYFYYPIATNTMCLQCHGNPVNIEPKVLQKIKALYPNDLAIGYNENEVRGIWSIRFNKNKNE</sequence>
<dbReference type="RefSeq" id="WP_379810467.1">
    <property type="nucleotide sequence ID" value="NZ_JBHUPC010000010.1"/>
</dbReference>
<reference evidence="3" key="1">
    <citation type="journal article" date="2019" name="Int. J. Syst. Evol. Microbiol.">
        <title>The Global Catalogue of Microorganisms (GCM) 10K type strain sequencing project: providing services to taxonomists for standard genome sequencing and annotation.</title>
        <authorList>
            <consortium name="The Broad Institute Genomics Platform"/>
            <consortium name="The Broad Institute Genome Sequencing Center for Infectious Disease"/>
            <person name="Wu L."/>
            <person name="Ma J."/>
        </authorList>
    </citation>
    <scope>NUCLEOTIDE SEQUENCE [LARGE SCALE GENOMIC DNA]</scope>
    <source>
        <strain evidence="3">KCTC 22671</strain>
    </source>
</reference>
<name>A0ABW5YIW2_9FLAO</name>
<proteinExistence type="predicted"/>
<dbReference type="Gene3D" id="1.10.760.10">
    <property type="entry name" value="Cytochrome c-like domain"/>
    <property type="match status" value="1"/>
</dbReference>
<protein>
    <submittedName>
        <fullName evidence="2">DUF3365 domain-containing protein</fullName>
    </submittedName>
</protein>
<dbReference type="Proteomes" id="UP001597534">
    <property type="component" value="Unassembled WGS sequence"/>
</dbReference>
<feature type="domain" description="Tll0287-like" evidence="1">
    <location>
        <begin position="202"/>
        <end position="324"/>
    </location>
</feature>
<dbReference type="EMBL" id="JBHUPC010000010">
    <property type="protein sequence ID" value="MFD2890943.1"/>
    <property type="molecule type" value="Genomic_DNA"/>
</dbReference>
<dbReference type="Pfam" id="PF11845">
    <property type="entry name" value="Tll0287-like"/>
    <property type="match status" value="1"/>
</dbReference>
<evidence type="ECO:0000313" key="3">
    <source>
        <dbReference type="Proteomes" id="UP001597534"/>
    </source>
</evidence>
<dbReference type="PROSITE" id="PS51257">
    <property type="entry name" value="PROKAR_LIPOPROTEIN"/>
    <property type="match status" value="1"/>
</dbReference>
<gene>
    <name evidence="2" type="ORF">ACFS5J_02825</name>
</gene>
<accession>A0ABW5YIW2</accession>
<organism evidence="2 3">
    <name type="scientific">Flavobacterium chuncheonense</name>
    <dbReference type="NCBI Taxonomy" id="2026653"/>
    <lineage>
        <taxon>Bacteria</taxon>
        <taxon>Pseudomonadati</taxon>
        <taxon>Bacteroidota</taxon>
        <taxon>Flavobacteriia</taxon>
        <taxon>Flavobacteriales</taxon>
        <taxon>Flavobacteriaceae</taxon>
        <taxon>Flavobacterium</taxon>
    </lineage>
</organism>